<comment type="caution">
    <text evidence="1">The sequence shown here is derived from an EMBL/GenBank/DDBJ whole genome shotgun (WGS) entry which is preliminary data.</text>
</comment>
<accession>A0A7G2II28</accession>
<proteinExistence type="predicted"/>
<organism evidence="1 2">
    <name type="scientific">Citrobacter freundii</name>
    <dbReference type="NCBI Taxonomy" id="546"/>
    <lineage>
        <taxon>Bacteria</taxon>
        <taxon>Pseudomonadati</taxon>
        <taxon>Pseudomonadota</taxon>
        <taxon>Gammaproteobacteria</taxon>
        <taxon>Enterobacterales</taxon>
        <taxon>Enterobacteriaceae</taxon>
        <taxon>Citrobacter</taxon>
        <taxon>Citrobacter freundii complex</taxon>
    </lineage>
</organism>
<keyword evidence="1" id="KW-0489">Methyltransferase</keyword>
<reference evidence="1 2" key="1">
    <citation type="submission" date="2013-10" db="EMBL/GenBank/DDBJ databases">
        <title>Antibiotic resistance diversity of beta-lactamase producers in the General Hospital Vienna.</title>
        <authorList>
            <person name="Barisic I."/>
            <person name="Mitteregger D."/>
            <person name="Hirschl A.M."/>
            <person name="Noehammer C."/>
            <person name="Wiesinger-Mayr H."/>
        </authorList>
    </citation>
    <scope>NUCLEOTIDE SEQUENCE [LARGE SCALE GENOMIC DNA]</scope>
    <source>
        <strain evidence="1 2">ISC11</strain>
    </source>
</reference>
<evidence type="ECO:0000313" key="2">
    <source>
        <dbReference type="Proteomes" id="UP000019194"/>
    </source>
</evidence>
<dbReference type="EMBL" id="CBWP010000020">
    <property type="protein sequence ID" value="CDL36777.1"/>
    <property type="molecule type" value="Genomic_DNA"/>
</dbReference>
<dbReference type="GO" id="GO:0032259">
    <property type="term" value="P:methylation"/>
    <property type="evidence" value="ECO:0007669"/>
    <property type="project" value="UniProtKB-KW"/>
</dbReference>
<dbReference type="Proteomes" id="UP000019194">
    <property type="component" value="Unassembled WGS sequence"/>
</dbReference>
<dbReference type="AlphaFoldDB" id="A0A7G2II28"/>
<protein>
    <submittedName>
        <fullName evidence="1">3-demethylubiquinol 3-O-methyltransferase</fullName>
        <ecNumber evidence="1">2.1.1.64</ecNumber>
    </submittedName>
</protein>
<sequence>MLKERHMTGLHYNPITNTFKLGPGVDVNYMVHTTAKSE</sequence>
<dbReference type="EC" id="2.1.1.64" evidence="1"/>
<dbReference type="GO" id="GO:0061542">
    <property type="term" value="F:3-demethylubiquinol 3-O-methyltransferase activity"/>
    <property type="evidence" value="ECO:0007669"/>
    <property type="project" value="UniProtKB-EC"/>
</dbReference>
<name>A0A7G2II28_CITFR</name>
<evidence type="ECO:0000313" key="1">
    <source>
        <dbReference type="EMBL" id="CDL36777.1"/>
    </source>
</evidence>
<keyword evidence="1" id="KW-0808">Transferase</keyword>